<reference evidence="3 4" key="1">
    <citation type="submission" date="2018-06" db="EMBL/GenBank/DDBJ databases">
        <title>Genomic Encyclopedia of Type Strains, Phase IV (KMG-IV): sequencing the most valuable type-strain genomes for metagenomic binning, comparative biology and taxonomic classification.</title>
        <authorList>
            <person name="Goeker M."/>
        </authorList>
    </citation>
    <scope>NUCLEOTIDE SEQUENCE [LARGE SCALE GENOMIC DNA]</scope>
    <source>
        <strain evidence="3 4">DSM 45521</strain>
    </source>
</reference>
<dbReference type="SUPFAM" id="SSF55961">
    <property type="entry name" value="Bet v1-like"/>
    <property type="match status" value="1"/>
</dbReference>
<evidence type="ECO:0000313" key="3">
    <source>
        <dbReference type="EMBL" id="PYE15057.1"/>
    </source>
</evidence>
<protein>
    <submittedName>
        <fullName evidence="3">Uncharacterized protein YndB with AHSA1/START domain</fullName>
    </submittedName>
</protein>
<name>A0A318RGQ4_WILLI</name>
<evidence type="ECO:0000313" key="4">
    <source>
        <dbReference type="Proteomes" id="UP000247591"/>
    </source>
</evidence>
<proteinExistence type="inferred from homology"/>
<evidence type="ECO:0000256" key="1">
    <source>
        <dbReference type="ARBA" id="ARBA00006817"/>
    </source>
</evidence>
<dbReference type="RefSeq" id="WP_110471070.1">
    <property type="nucleotide sequence ID" value="NZ_QJSP01000011.1"/>
</dbReference>
<organism evidence="3 4">
    <name type="scientific">Williamsia limnetica</name>
    <dbReference type="NCBI Taxonomy" id="882452"/>
    <lineage>
        <taxon>Bacteria</taxon>
        <taxon>Bacillati</taxon>
        <taxon>Actinomycetota</taxon>
        <taxon>Actinomycetes</taxon>
        <taxon>Mycobacteriales</taxon>
        <taxon>Nocardiaceae</taxon>
        <taxon>Williamsia</taxon>
    </lineage>
</organism>
<comment type="similarity">
    <text evidence="1">Belongs to the AHA1 family.</text>
</comment>
<dbReference type="InterPro" id="IPR013538">
    <property type="entry name" value="ASHA1/2-like_C"/>
</dbReference>
<dbReference type="AlphaFoldDB" id="A0A318RGQ4"/>
<comment type="caution">
    <text evidence="3">The sequence shown here is derived from an EMBL/GenBank/DDBJ whole genome shotgun (WGS) entry which is preliminary data.</text>
</comment>
<dbReference type="CDD" id="cd07814">
    <property type="entry name" value="SRPBCC_CalC_Aha1-like"/>
    <property type="match status" value="1"/>
</dbReference>
<evidence type="ECO:0000259" key="2">
    <source>
        <dbReference type="Pfam" id="PF08327"/>
    </source>
</evidence>
<keyword evidence="4" id="KW-1185">Reference proteome</keyword>
<dbReference type="EMBL" id="QJSP01000011">
    <property type="protein sequence ID" value="PYE15057.1"/>
    <property type="molecule type" value="Genomic_DNA"/>
</dbReference>
<gene>
    <name evidence="3" type="ORF">DFR67_111132</name>
</gene>
<dbReference type="Pfam" id="PF08327">
    <property type="entry name" value="AHSA1"/>
    <property type="match status" value="1"/>
</dbReference>
<dbReference type="OrthoDB" id="3365660at2"/>
<feature type="domain" description="Activator of Hsp90 ATPase homologue 1/2-like C-terminal" evidence="2">
    <location>
        <begin position="17"/>
        <end position="147"/>
    </location>
</feature>
<dbReference type="Proteomes" id="UP000247591">
    <property type="component" value="Unassembled WGS sequence"/>
</dbReference>
<dbReference type="InterPro" id="IPR023393">
    <property type="entry name" value="START-like_dom_sf"/>
</dbReference>
<sequence>MTDTATREFTIVREFTAGPEVVFDAWVDSDQASQWMGPEGFTMPRDRMYGDARPGGEYGGVMVGPNGEEFASRGVYEEVSRPDRLVFSWGDPTDADSVSVCTVTFVESSPGTTTMTFHLLAPGPLSSEDGAKGGWGSSFDKLRTFVEAAS</sequence>
<accession>A0A318RGQ4</accession>
<dbReference type="Gene3D" id="3.30.530.20">
    <property type="match status" value="1"/>
</dbReference>